<feature type="domain" description="SLH" evidence="2">
    <location>
        <begin position="1200"/>
        <end position="1259"/>
    </location>
</feature>
<feature type="domain" description="SLH" evidence="2">
    <location>
        <begin position="1136"/>
        <end position="1199"/>
    </location>
</feature>
<dbReference type="PROSITE" id="PS51272">
    <property type="entry name" value="SLH"/>
    <property type="match status" value="3"/>
</dbReference>
<sequence length="1323" mass="141845">MTIEILWGSLGAGKAEVNAAGGLVPTIMVSANACTVGGTVGRTPLITVSFGSQKVVLADSTKGIQLVDKTDSLHTVTNLTAPTNTDPTGQTSYPFQVAGSSPLQYAHTYEVQVPAGLFSTPDGGASSEAVQDTFSTVSSAVQSFEPVTGGTGIKTDGLKLTLKFNEPMKAGNGVISIVQKSNNAPVENIAASDRNRVQFSSSDCTVTIMPQAKLLKDTTYYVTVDGGSVSNSAFLTAADVPYAGMSSREDWSFTTEWNTSIQSTYPRNNDVNVSTGTRYTLTYNHPVTAGEGTIQLRLSNGDLVKSIAAKDTSFVSGSGSSVITVNLSAYMSSNKSYYVTVSDNAFVDVQNNTVPGITTSTGWKFTTGVDSSTQLTITNVSPANQSKEVPVTSDIYVTFNREVYQGSGEISVRKSGSSSLVPVDIYVSGREMRIRLTSGYTYDYDSTYYVTLGRNAVYDAQNSNYTFAGSTWYFQTPVSDKQAPVLQSSDMYSNTTIRLTYSKPLYSDSWLTTSAFTVTVNDESRRISYVYTSGDSVYIVLETGVAVGQSVKVTYNGGSHPIQDLYKNVAATFSQREVVNGIDTALPQPKDGYVSGKTLRLNFGQSLKSPSNNAYEQFTVKADNSSIKVTGISQSGNTLTLTLDSTPGDGQIVKVSYSPGANPLQDNRGMNIAAFTDFLIRNYLDTKPPVFQNAEGGDTKVKLNYNELLSTSNVPMKSQFSVLVNDKPNYVTKVEIKDNQVILTLTTALPKDAKVTISYVPGTTRLTDLNGNSADYVNLQPVTVSGSSLGNDIKSAVIQGDTIQVVFYKTMVSQSSLVTNQFQVMVDGVIRSISQASVSGSTLTVKLSSPVSSGQKVAISYIPGATPLKDTSGDRLLYFNNIAVTNTNTGSTGTVDPSLPTDLTRFDAKEFGRDMLSMGIQSVAIEDFRSRNGQSIKRYTVDGEKFKKVIDYIVSNNDATHTVVIDAAVGLNSASVSIPLSALDYAYNHDRNAAVAVRAGDALYLLPLSQVNAPEIARSLNTSSSSVMLNLTVEKLADSTAAELLKLLNGSTTQRITDPVDFAVSARAGSQEIEVTLKGEYLIRTNTTLQDSRTGLARMDDAAGKLTFVPAVIESLSTRKVLHAKVKGNYTVMTLANYKYFTDVGNHWAKDSINVLASKLIVDARQGNAFEPNKNITRAEFAEFVARALGLQGDLKTAQKFFDVTNSPKSAFIGAAAKAGIVAGNTDGSFKPNSPITREQMAIMMGRAMNYAGYNSTLNFSPASYLQVFKDAKSIQSPESAARMLKEGIIQGVTPTTFQPKGNATRAQAAVMLERLLKKLGYL</sequence>
<keyword evidence="4" id="KW-1185">Reference proteome</keyword>
<evidence type="ECO:0000313" key="4">
    <source>
        <dbReference type="Proteomes" id="UP001343257"/>
    </source>
</evidence>
<dbReference type="Gene3D" id="2.60.40.1220">
    <property type="match status" value="1"/>
</dbReference>
<dbReference type="InterPro" id="IPR032812">
    <property type="entry name" value="SbsA_Ig"/>
</dbReference>
<accession>A0ABU6PQA4</accession>
<dbReference type="RefSeq" id="WP_328276487.1">
    <property type="nucleotide sequence ID" value="NZ_JARTLD010000016.1"/>
</dbReference>
<dbReference type="InterPro" id="IPR028059">
    <property type="entry name" value="SWM_rpt"/>
</dbReference>
<evidence type="ECO:0000313" key="3">
    <source>
        <dbReference type="EMBL" id="MED5017056.1"/>
    </source>
</evidence>
<keyword evidence="1" id="KW-0732">Signal</keyword>
<dbReference type="InterPro" id="IPR014755">
    <property type="entry name" value="Cu-Rt/internalin_Ig-like"/>
</dbReference>
<dbReference type="InterPro" id="IPR001119">
    <property type="entry name" value="SLH_dom"/>
</dbReference>
<comment type="caution">
    <text evidence="3">The sequence shown here is derived from an EMBL/GenBank/DDBJ whole genome shotgun (WGS) entry which is preliminary data.</text>
</comment>
<dbReference type="InterPro" id="IPR051465">
    <property type="entry name" value="Cell_Envelope_Struct_Comp"/>
</dbReference>
<dbReference type="Pfam" id="PF00395">
    <property type="entry name" value="SLH"/>
    <property type="match status" value="3"/>
</dbReference>
<evidence type="ECO:0000259" key="2">
    <source>
        <dbReference type="PROSITE" id="PS51272"/>
    </source>
</evidence>
<proteinExistence type="predicted"/>
<name>A0ABU6PQA4_9BACL</name>
<feature type="domain" description="SLH" evidence="2">
    <location>
        <begin position="1264"/>
        <end position="1323"/>
    </location>
</feature>
<dbReference type="Proteomes" id="UP001343257">
    <property type="component" value="Unassembled WGS sequence"/>
</dbReference>
<protein>
    <submittedName>
        <fullName evidence="3">SwmB domain-containing protein</fullName>
    </submittedName>
</protein>
<dbReference type="NCBIfam" id="TIGR02059">
    <property type="entry name" value="swm_rep_I"/>
    <property type="match status" value="3"/>
</dbReference>
<organism evidence="3 4">
    <name type="scientific">Paenibacillus chibensis</name>
    <dbReference type="NCBI Taxonomy" id="59846"/>
    <lineage>
        <taxon>Bacteria</taxon>
        <taxon>Bacillati</taxon>
        <taxon>Bacillota</taxon>
        <taxon>Bacilli</taxon>
        <taxon>Bacillales</taxon>
        <taxon>Paenibacillaceae</taxon>
        <taxon>Paenibacillus</taxon>
    </lineage>
</organism>
<evidence type="ECO:0000256" key="1">
    <source>
        <dbReference type="ARBA" id="ARBA00022729"/>
    </source>
</evidence>
<dbReference type="PANTHER" id="PTHR43308">
    <property type="entry name" value="OUTER MEMBRANE PROTEIN ALPHA-RELATED"/>
    <property type="match status" value="1"/>
</dbReference>
<reference evidence="3 4" key="1">
    <citation type="submission" date="2023-03" db="EMBL/GenBank/DDBJ databases">
        <title>Bacillus Genome Sequencing.</title>
        <authorList>
            <person name="Dunlap C."/>
        </authorList>
    </citation>
    <scope>NUCLEOTIDE SEQUENCE [LARGE SCALE GENOMIC DNA]</scope>
    <source>
        <strain evidence="3 4">NRS-52</strain>
    </source>
</reference>
<gene>
    <name evidence="3" type="ORF">P9847_07010</name>
</gene>
<dbReference type="Pfam" id="PF13753">
    <property type="entry name" value="SWM_repeat"/>
    <property type="match status" value="4"/>
</dbReference>
<dbReference type="Pfam" id="PF13205">
    <property type="entry name" value="Big_5"/>
    <property type="match status" value="3"/>
</dbReference>
<dbReference type="PANTHER" id="PTHR43308:SF5">
    <property type="entry name" value="S-LAYER PROTEIN _ PEPTIDOGLYCAN ENDO-BETA-N-ACETYLGLUCOSAMINIDASE"/>
    <property type="match status" value="1"/>
</dbReference>
<dbReference type="EMBL" id="JARTLD010000016">
    <property type="protein sequence ID" value="MED5017056.1"/>
    <property type="molecule type" value="Genomic_DNA"/>
</dbReference>
<dbReference type="InterPro" id="IPR011801">
    <property type="entry name" value="Swm_rep_I_cyn"/>
</dbReference>